<reference evidence="3 4" key="1">
    <citation type="journal article" date="2022" name="G3 (Bethesda)">
        <title>Enemy or ally: a genomic approach to elucidate the lifestyle of Phyllosticta citrichinaensis.</title>
        <authorList>
            <person name="Buijs V.A."/>
            <person name="Groenewald J.Z."/>
            <person name="Haridas S."/>
            <person name="LaButti K.M."/>
            <person name="Lipzen A."/>
            <person name="Martin F.M."/>
            <person name="Barry K."/>
            <person name="Grigoriev I.V."/>
            <person name="Crous P.W."/>
            <person name="Seidl M.F."/>
        </authorList>
    </citation>
    <scope>NUCLEOTIDE SEQUENCE [LARGE SCALE GENOMIC DNA]</scope>
    <source>
        <strain evidence="3 4">CBS 129764</strain>
    </source>
</reference>
<keyword evidence="4" id="KW-1185">Reference proteome</keyword>
<accession>A0ABR1XUF8</accession>
<name>A0ABR1XUF8_9PEZI</name>
<feature type="chain" id="PRO_5047090210" description="Secreted protein" evidence="2">
    <location>
        <begin position="22"/>
        <end position="88"/>
    </location>
</feature>
<gene>
    <name evidence="3" type="ORF">IWX90DRAFT_434019</name>
</gene>
<organism evidence="3 4">
    <name type="scientific">Phyllosticta citrichinensis</name>
    <dbReference type="NCBI Taxonomy" id="1130410"/>
    <lineage>
        <taxon>Eukaryota</taxon>
        <taxon>Fungi</taxon>
        <taxon>Dikarya</taxon>
        <taxon>Ascomycota</taxon>
        <taxon>Pezizomycotina</taxon>
        <taxon>Dothideomycetes</taxon>
        <taxon>Dothideomycetes incertae sedis</taxon>
        <taxon>Botryosphaeriales</taxon>
        <taxon>Phyllostictaceae</taxon>
        <taxon>Phyllosticta</taxon>
    </lineage>
</organism>
<evidence type="ECO:0000313" key="3">
    <source>
        <dbReference type="EMBL" id="KAK8166873.1"/>
    </source>
</evidence>
<dbReference type="EMBL" id="JBBWUH010000005">
    <property type="protein sequence ID" value="KAK8166873.1"/>
    <property type="molecule type" value="Genomic_DNA"/>
</dbReference>
<dbReference type="Proteomes" id="UP001456524">
    <property type="component" value="Unassembled WGS sequence"/>
</dbReference>
<feature type="region of interest" description="Disordered" evidence="1">
    <location>
        <begin position="60"/>
        <end position="88"/>
    </location>
</feature>
<keyword evidence="2" id="KW-0732">Signal</keyword>
<evidence type="ECO:0008006" key="5">
    <source>
        <dbReference type="Google" id="ProtNLM"/>
    </source>
</evidence>
<sequence>MFAKVFLSFSFFLHGPGWIIASVRKAFMRSGLPSLFPVTRGRRTRTCVCVDCRSLRFGPMDSGQRRPTGNRGFAAAVGVPPDSEDARG</sequence>
<evidence type="ECO:0000313" key="4">
    <source>
        <dbReference type="Proteomes" id="UP001456524"/>
    </source>
</evidence>
<comment type="caution">
    <text evidence="3">The sequence shown here is derived from an EMBL/GenBank/DDBJ whole genome shotgun (WGS) entry which is preliminary data.</text>
</comment>
<feature type="signal peptide" evidence="2">
    <location>
        <begin position="1"/>
        <end position="21"/>
    </location>
</feature>
<evidence type="ECO:0000256" key="1">
    <source>
        <dbReference type="SAM" id="MobiDB-lite"/>
    </source>
</evidence>
<protein>
    <recommendedName>
        <fullName evidence="5">Secreted protein</fullName>
    </recommendedName>
</protein>
<proteinExistence type="predicted"/>
<evidence type="ECO:0000256" key="2">
    <source>
        <dbReference type="SAM" id="SignalP"/>
    </source>
</evidence>